<feature type="region of interest" description="Disordered" evidence="1">
    <location>
        <begin position="416"/>
        <end position="445"/>
    </location>
</feature>
<proteinExistence type="predicted"/>
<gene>
    <name evidence="2" type="ORF">Daesc_002854</name>
</gene>
<feature type="compositionally biased region" description="Polar residues" evidence="1">
    <location>
        <begin position="300"/>
        <end position="309"/>
    </location>
</feature>
<protein>
    <recommendedName>
        <fullName evidence="4">Centrosomin N-terminal motif 1 domain-containing protein</fullName>
    </recommendedName>
</protein>
<feature type="compositionally biased region" description="Basic residues" evidence="1">
    <location>
        <begin position="54"/>
        <end position="63"/>
    </location>
</feature>
<feature type="compositionally biased region" description="Low complexity" evidence="1">
    <location>
        <begin position="639"/>
        <end position="662"/>
    </location>
</feature>
<dbReference type="Proteomes" id="UP001369815">
    <property type="component" value="Unassembled WGS sequence"/>
</dbReference>
<evidence type="ECO:0000313" key="3">
    <source>
        <dbReference type="Proteomes" id="UP001369815"/>
    </source>
</evidence>
<feature type="compositionally biased region" description="Polar residues" evidence="1">
    <location>
        <begin position="596"/>
        <end position="630"/>
    </location>
</feature>
<evidence type="ECO:0008006" key="4">
    <source>
        <dbReference type="Google" id="ProtNLM"/>
    </source>
</evidence>
<feature type="compositionally biased region" description="Low complexity" evidence="1">
    <location>
        <begin position="16"/>
        <end position="26"/>
    </location>
</feature>
<feature type="compositionally biased region" description="Low complexity" evidence="1">
    <location>
        <begin position="33"/>
        <end position="42"/>
    </location>
</feature>
<feature type="compositionally biased region" description="Polar residues" evidence="1">
    <location>
        <begin position="127"/>
        <end position="146"/>
    </location>
</feature>
<feature type="region of interest" description="Disordered" evidence="1">
    <location>
        <begin position="596"/>
        <end position="702"/>
    </location>
</feature>
<feature type="compositionally biased region" description="Polar residues" evidence="1">
    <location>
        <begin position="542"/>
        <end position="566"/>
    </location>
</feature>
<feature type="compositionally biased region" description="Polar residues" evidence="1">
    <location>
        <begin position="684"/>
        <end position="702"/>
    </location>
</feature>
<feature type="compositionally biased region" description="Polar residues" evidence="1">
    <location>
        <begin position="483"/>
        <end position="496"/>
    </location>
</feature>
<feature type="compositionally biased region" description="Polar residues" evidence="1">
    <location>
        <begin position="952"/>
        <end position="971"/>
    </location>
</feature>
<dbReference type="EMBL" id="JBANMG010000003">
    <property type="protein sequence ID" value="KAK6955223.1"/>
    <property type="molecule type" value="Genomic_DNA"/>
</dbReference>
<feature type="region of interest" description="Disordered" evidence="1">
    <location>
        <begin position="527"/>
        <end position="569"/>
    </location>
</feature>
<sequence>MDSSGGQKELRERSYPRAPSRASSASTANTQMTSKSSTSTSSYPREASHLASHPIHKYHHNHCSRSSIGARPMSRLSRESSNELREPTASASSFLQERLQRERKERHASKLSTDLSVSTGDIRDRSVQSSPIKRSATSVARSQWSDNGDELAKDAAMGARQMEQVRNANNIMRLHGKLKLVANSNAKTLSTLHKQNFDLKLELYHRREKQTALEERVEKLESQQSEMIDLHESIIHELEMKDDALAEAVALIVELETRIDELVREREMVRQVEEDGSYRHSSSDQSNLETTTTTAAGSPAPNTISPSVSHLSAHVNSLGRVPSFLSEHTQQTENLRNAVLRGRTSIMHMRKVSESSAAPSDINRIASPNLSVLSESSFVSIYGPKDTGERAALQPPPDVVGMDGSYYDRSPTPTMRMNGESRDVQKNADTNQISTGSRGTTGGGTKLSTHTQFINNVISTHSPLQKIERLDKQMLVGNDISRQPMLNRSSGTTTPTLARPLMNPPHQGKTKQEKREALQRVLTNYPTHRDFSNPHAFPPTPDTVSSSTLRNQQDSADSQDSLTKQTRGVPCDGIMSIYDRIGAFGRDLSGELPYAASSNEQAQTTSFTSHGQIPMSTMNSNTFSNLTQLARSLPPRPHSSAGTTSSRARADSIGSDSDSDGGADARSETDSFDYWMKESMKPNRYQTDPSVQRGSGRSTSPDLFSFPVDARGWETDVIFGALKGNGYLGSPVSALKRDPIDEMASSLRTSQAEVFEPPMMGSAPPTPDRRSSLHARTGSTSAVPPPGGKFKKHPVKGIATEWIEGRGRSSSIDSAAPMPSIKAQPEKPGVTTPGKRNHYPPISGQTSKGRGLGLNSFFRRSGPDNSSAPSSATEATAPLPTPAQLSAVPPTMRSTTKPSGRYSVPPPPTMPWRAPGIVEDDLQSATPPPIMRSRGMSLLSGTNGPRMVDLATPQQQASDMSRPSTPTTVVHANTTATGAQGGGRRKWLGLGRIGNSKTKTG</sequence>
<keyword evidence="3" id="KW-1185">Reference proteome</keyword>
<evidence type="ECO:0000256" key="1">
    <source>
        <dbReference type="SAM" id="MobiDB-lite"/>
    </source>
</evidence>
<feature type="region of interest" description="Disordered" evidence="1">
    <location>
        <begin position="483"/>
        <end position="513"/>
    </location>
</feature>
<reference evidence="2 3" key="1">
    <citation type="journal article" date="2024" name="Front Chem Biol">
        <title>Unveiling the potential of Daldinia eschscholtzii MFLUCC 19-0629 through bioactivity and bioinformatics studies for enhanced sustainable agriculture production.</title>
        <authorList>
            <person name="Brooks S."/>
            <person name="Weaver J.A."/>
            <person name="Klomchit A."/>
            <person name="Alharthi S.A."/>
            <person name="Onlamun T."/>
            <person name="Nurani R."/>
            <person name="Vong T.K."/>
            <person name="Alberti F."/>
            <person name="Greco C."/>
        </authorList>
    </citation>
    <scope>NUCLEOTIDE SEQUENCE [LARGE SCALE GENOMIC DNA]</scope>
    <source>
        <strain evidence="2">MFLUCC 19-0629</strain>
    </source>
</reference>
<feature type="compositionally biased region" description="Low complexity" evidence="1">
    <location>
        <begin position="866"/>
        <end position="887"/>
    </location>
</feature>
<accession>A0AAX6MS22</accession>
<organism evidence="2 3">
    <name type="scientific">Daldinia eschscholtzii</name>
    <dbReference type="NCBI Taxonomy" id="292717"/>
    <lineage>
        <taxon>Eukaryota</taxon>
        <taxon>Fungi</taxon>
        <taxon>Dikarya</taxon>
        <taxon>Ascomycota</taxon>
        <taxon>Pezizomycotina</taxon>
        <taxon>Sordariomycetes</taxon>
        <taxon>Xylariomycetidae</taxon>
        <taxon>Xylariales</taxon>
        <taxon>Hypoxylaceae</taxon>
        <taxon>Daldinia</taxon>
    </lineage>
</organism>
<feature type="region of interest" description="Disordered" evidence="1">
    <location>
        <begin position="756"/>
        <end position="1001"/>
    </location>
</feature>
<feature type="region of interest" description="Disordered" evidence="1">
    <location>
        <begin position="1"/>
        <end position="146"/>
    </location>
</feature>
<feature type="compositionally biased region" description="Polar residues" evidence="1">
    <location>
        <begin position="110"/>
        <end position="119"/>
    </location>
</feature>
<name>A0AAX6MS22_9PEZI</name>
<feature type="compositionally biased region" description="Basic and acidic residues" evidence="1">
    <location>
        <begin position="76"/>
        <end position="86"/>
    </location>
</feature>
<feature type="compositionally biased region" description="Basic and acidic residues" evidence="1">
    <location>
        <begin position="271"/>
        <end position="282"/>
    </location>
</feature>
<evidence type="ECO:0000313" key="2">
    <source>
        <dbReference type="EMBL" id="KAK6955223.1"/>
    </source>
</evidence>
<dbReference type="AlphaFoldDB" id="A0AAX6MS22"/>
<comment type="caution">
    <text evidence="2">The sequence shown here is derived from an EMBL/GenBank/DDBJ whole genome shotgun (WGS) entry which is preliminary data.</text>
</comment>
<feature type="region of interest" description="Disordered" evidence="1">
    <location>
        <begin position="271"/>
        <end position="309"/>
    </location>
</feature>
<feature type="compositionally biased region" description="Basic and acidic residues" evidence="1">
    <location>
        <begin position="663"/>
        <end position="681"/>
    </location>
</feature>